<dbReference type="OrthoDB" id="288903at2157"/>
<name>A0A0W1R2L7_9EURY</name>
<sequence length="117" mass="13442">MSFDDFEETKVENDYDDGVEEIKFEVDEPVVGVIVDIDRDVGPNENDVIHLARGGDLGDRVKFWSNGQIRRVIEKKGLSNGSWLAVKKTDEMRSYEVENDDGTTEEREYHVFDVRGE</sequence>
<evidence type="ECO:0000313" key="2">
    <source>
        <dbReference type="Proteomes" id="UP000053157"/>
    </source>
</evidence>
<gene>
    <name evidence="1" type="ORF">AUR66_05050</name>
</gene>
<dbReference type="AlphaFoldDB" id="A0A0W1R2L7"/>
<proteinExistence type="predicted"/>
<protein>
    <submittedName>
        <fullName evidence="1">Uncharacterized protein</fullName>
    </submittedName>
</protein>
<evidence type="ECO:0000313" key="1">
    <source>
        <dbReference type="EMBL" id="KTG07550.1"/>
    </source>
</evidence>
<reference evidence="1 2" key="1">
    <citation type="submission" date="2015-12" db="EMBL/GenBank/DDBJ databases">
        <title>Haloferax profundi sp. nov. isolated from the Discovery deep brine-seawater interface in the Red Sea.</title>
        <authorList>
            <person name="Zhang G."/>
            <person name="Stingl U."/>
            <person name="Rashid M."/>
        </authorList>
    </citation>
    <scope>NUCLEOTIDE SEQUENCE [LARGE SCALE GENOMIC DNA]</scope>
    <source>
        <strain evidence="1 2">SB29</strain>
    </source>
</reference>
<organism evidence="1 2">
    <name type="scientific">Haloferax profundi</name>
    <dbReference type="NCBI Taxonomy" id="1544718"/>
    <lineage>
        <taxon>Archaea</taxon>
        <taxon>Methanobacteriati</taxon>
        <taxon>Methanobacteriota</taxon>
        <taxon>Stenosarchaea group</taxon>
        <taxon>Halobacteria</taxon>
        <taxon>Halobacteriales</taxon>
        <taxon>Haloferacaceae</taxon>
        <taxon>Haloferax</taxon>
    </lineage>
</organism>
<dbReference type="Proteomes" id="UP000053157">
    <property type="component" value="Unassembled WGS sequence"/>
</dbReference>
<accession>A0A0W1R2L7</accession>
<keyword evidence="2" id="KW-1185">Reference proteome</keyword>
<dbReference type="EMBL" id="LOPV01000715">
    <property type="protein sequence ID" value="KTG07550.1"/>
    <property type="molecule type" value="Genomic_DNA"/>
</dbReference>
<comment type="caution">
    <text evidence="1">The sequence shown here is derived from an EMBL/GenBank/DDBJ whole genome shotgun (WGS) entry which is preliminary data.</text>
</comment>